<proteinExistence type="predicted"/>
<gene>
    <name evidence="1" type="ORF">GSPATT00014539001</name>
</gene>
<dbReference type="KEGG" id="ptm:GSPATT00014539001"/>
<dbReference type="EMBL" id="CT868341">
    <property type="protein sequence ID" value="CAK79609.1"/>
    <property type="molecule type" value="Genomic_DNA"/>
</dbReference>
<name>A0D992_PARTE</name>
<evidence type="ECO:0000313" key="2">
    <source>
        <dbReference type="Proteomes" id="UP000000600"/>
    </source>
</evidence>
<dbReference type="AlphaFoldDB" id="A0D992"/>
<dbReference type="Proteomes" id="UP000000600">
    <property type="component" value="Unassembled WGS sequence"/>
</dbReference>
<reference evidence="1 2" key="1">
    <citation type="journal article" date="2006" name="Nature">
        <title>Global trends of whole-genome duplications revealed by the ciliate Paramecium tetraurelia.</title>
        <authorList>
            <consortium name="Genoscope"/>
            <person name="Aury J.-M."/>
            <person name="Jaillon O."/>
            <person name="Duret L."/>
            <person name="Noel B."/>
            <person name="Jubin C."/>
            <person name="Porcel B.M."/>
            <person name="Segurens B."/>
            <person name="Daubin V."/>
            <person name="Anthouard V."/>
            <person name="Aiach N."/>
            <person name="Arnaiz O."/>
            <person name="Billaut A."/>
            <person name="Beisson J."/>
            <person name="Blanc I."/>
            <person name="Bouhouche K."/>
            <person name="Camara F."/>
            <person name="Duharcourt S."/>
            <person name="Guigo R."/>
            <person name="Gogendeau D."/>
            <person name="Katinka M."/>
            <person name="Keller A.-M."/>
            <person name="Kissmehl R."/>
            <person name="Klotz C."/>
            <person name="Koll F."/>
            <person name="Le Moue A."/>
            <person name="Lepere C."/>
            <person name="Malinsky S."/>
            <person name="Nowacki M."/>
            <person name="Nowak J.K."/>
            <person name="Plattner H."/>
            <person name="Poulain J."/>
            <person name="Ruiz F."/>
            <person name="Serrano V."/>
            <person name="Zagulski M."/>
            <person name="Dessen P."/>
            <person name="Betermier M."/>
            <person name="Weissenbach J."/>
            <person name="Scarpelli C."/>
            <person name="Schachter V."/>
            <person name="Sperling L."/>
            <person name="Meyer E."/>
            <person name="Cohen J."/>
            <person name="Wincker P."/>
        </authorList>
    </citation>
    <scope>NUCLEOTIDE SEQUENCE [LARGE SCALE GENOMIC DNA]</scope>
    <source>
        <strain evidence="1 2">Stock d4-2</strain>
    </source>
</reference>
<dbReference type="RefSeq" id="XP_001447006.1">
    <property type="nucleotide sequence ID" value="XM_001446969.1"/>
</dbReference>
<accession>A0D992</accession>
<sequence length="243" mass="27952">MLMQGKITNYHIQKVLKMDTSPSSIPQYYIRMKNVQSVVANLFISKTSAYCLLKYDNNNQGIIWVYKPLCIDICEIWKLTYVSQIGKLQQTSQTSNFYEVMILEGFRQTADLLVEKLFDQTLCIADADQQDVIQLIAVDDLSNRQRDTLFHLMKDLSITSKFRLVVQKLTNLCIILALLHVDLISQRIQILVPSQVKAQAKKLIVSYMLANGYFFHLIKKQTSEICNNSGYMIPIQLQEGKSL</sequence>
<dbReference type="GeneID" id="5032792"/>
<evidence type="ECO:0000313" key="1">
    <source>
        <dbReference type="EMBL" id="CAK79609.1"/>
    </source>
</evidence>
<keyword evidence="2" id="KW-1185">Reference proteome</keyword>
<dbReference type="InParanoid" id="A0D992"/>
<protein>
    <submittedName>
        <fullName evidence="1">Uncharacterized protein</fullName>
    </submittedName>
</protein>
<organism evidence="1 2">
    <name type="scientific">Paramecium tetraurelia</name>
    <dbReference type="NCBI Taxonomy" id="5888"/>
    <lineage>
        <taxon>Eukaryota</taxon>
        <taxon>Sar</taxon>
        <taxon>Alveolata</taxon>
        <taxon>Ciliophora</taxon>
        <taxon>Intramacronucleata</taxon>
        <taxon>Oligohymenophorea</taxon>
        <taxon>Peniculida</taxon>
        <taxon>Parameciidae</taxon>
        <taxon>Paramecium</taxon>
    </lineage>
</organism>
<dbReference type="HOGENOM" id="CLU_1144444_0_0_1"/>